<accession>A0A0X8X731</accession>
<sequence>MNEVFFLIEEALEGGYIAKAIGESIFTEAETMDELKTNIREAVHCHFDDDKLPKIIRLHLVKEEVIAV</sequence>
<gene>
    <name evidence="1" type="ORF">MgSA37_04464</name>
</gene>
<dbReference type="AlphaFoldDB" id="A0A0X8X731"/>
<dbReference type="RefSeq" id="WP_096354959.1">
    <property type="nucleotide sequence ID" value="NZ_AP017313.1"/>
</dbReference>
<dbReference type="Proteomes" id="UP000218263">
    <property type="component" value="Chromosome"/>
</dbReference>
<proteinExistence type="predicted"/>
<dbReference type="OrthoDB" id="9805307at2"/>
<reference evidence="1 2" key="1">
    <citation type="submission" date="2015-12" db="EMBL/GenBank/DDBJ databases">
        <title>Genome sequence of Mucilaginibacter gotjawali.</title>
        <authorList>
            <person name="Lee J.S."/>
            <person name="Lee K.C."/>
            <person name="Kim K.K."/>
            <person name="Lee B.W."/>
        </authorList>
    </citation>
    <scope>NUCLEOTIDE SEQUENCE [LARGE SCALE GENOMIC DNA]</scope>
    <source>
        <strain evidence="1 2">SA3-7</strain>
    </source>
</reference>
<evidence type="ECO:0000313" key="2">
    <source>
        <dbReference type="Proteomes" id="UP000218263"/>
    </source>
</evidence>
<dbReference type="InterPro" id="IPR035069">
    <property type="entry name" value="TTHA1013/TTHA0281-like"/>
</dbReference>
<name>A0A0X8X731_9SPHI</name>
<dbReference type="KEGG" id="mgot:MgSA37_04464"/>
<keyword evidence="2" id="KW-1185">Reference proteome</keyword>
<dbReference type="SUPFAM" id="SSF143100">
    <property type="entry name" value="TTHA1013/TTHA0281-like"/>
    <property type="match status" value="1"/>
</dbReference>
<protein>
    <submittedName>
        <fullName evidence="1">Uncharacterized protein</fullName>
    </submittedName>
</protein>
<organism evidence="1 2">
    <name type="scientific">Mucilaginibacter gotjawali</name>
    <dbReference type="NCBI Taxonomy" id="1550579"/>
    <lineage>
        <taxon>Bacteria</taxon>
        <taxon>Pseudomonadati</taxon>
        <taxon>Bacteroidota</taxon>
        <taxon>Sphingobacteriia</taxon>
        <taxon>Sphingobacteriales</taxon>
        <taxon>Sphingobacteriaceae</taxon>
        <taxon>Mucilaginibacter</taxon>
    </lineage>
</organism>
<dbReference type="Gene3D" id="3.30.160.250">
    <property type="match status" value="1"/>
</dbReference>
<evidence type="ECO:0000313" key="1">
    <source>
        <dbReference type="EMBL" id="BAU56267.1"/>
    </source>
</evidence>
<dbReference type="EMBL" id="AP017313">
    <property type="protein sequence ID" value="BAU56267.1"/>
    <property type="molecule type" value="Genomic_DNA"/>
</dbReference>